<feature type="domain" description="Tubulin/FtsZ 2-layer sandwich" evidence="9">
    <location>
        <begin position="153"/>
        <end position="292"/>
    </location>
</feature>
<comment type="subcellular location">
    <subcellularLocation>
        <location evidence="1">Cytoplasm</location>
    </subcellularLocation>
</comment>
<dbReference type="PANTHER" id="PTHR11588">
    <property type="entry name" value="TUBULIN"/>
    <property type="match status" value="1"/>
</dbReference>
<keyword evidence="7" id="KW-0342">GTP-binding</keyword>
<evidence type="ECO:0000256" key="6">
    <source>
        <dbReference type="ARBA" id="ARBA00022801"/>
    </source>
</evidence>
<dbReference type="InterPro" id="IPR000217">
    <property type="entry name" value="Tubulin"/>
</dbReference>
<gene>
    <name evidence="10" type="ORF">LYPA_23C018709</name>
</gene>
<evidence type="ECO:0000256" key="7">
    <source>
        <dbReference type="ARBA" id="ARBA00023134"/>
    </source>
</evidence>
<keyword evidence="11" id="KW-1185">Reference proteome</keyword>
<dbReference type="PRINTS" id="PR01162">
    <property type="entry name" value="ALPHATUBULIN"/>
</dbReference>
<reference evidence="10 11" key="1">
    <citation type="submission" date="2019-01" db="EMBL/GenBank/DDBJ databases">
        <authorList>
            <person name="Alioto T."/>
            <person name="Alioto T."/>
        </authorList>
    </citation>
    <scope>NUCLEOTIDE SEQUENCE [LARGE SCALE GENOMIC DNA]</scope>
</reference>
<dbReference type="InterPro" id="IPR002452">
    <property type="entry name" value="Alpha_tubulin"/>
</dbReference>
<evidence type="ECO:0000256" key="2">
    <source>
        <dbReference type="ARBA" id="ARBA00009636"/>
    </source>
</evidence>
<dbReference type="GO" id="GO:0005200">
    <property type="term" value="F:structural constituent of cytoskeleton"/>
    <property type="evidence" value="ECO:0007669"/>
    <property type="project" value="InterPro"/>
</dbReference>
<sequence>MPLITMPQDPTPLARRSWALSWTEFRNWPASARVFRASWFPTALEEDLSPGSPPCRCIVSLSIMARSPSWSSPLTQPPRFPRLSLSPTTPSSLPTPRWSEHSDCAFLVDDEAIYDICRRNLSTEHPTWATDLNRWISQTVSSVAASLGFDGALSVDPREFRTDLVPYPRIHVPVATYAPVISAERACCEQHPVAEIIDASFKSANQTVRREPRRGKYVACCPLYSGPMLPRDVSAAIAAIETKSTVQFGDWCPAGFRVAISNLPPTVLPAGDPTKVQRAVCMLRAPWPAPRPGLT</sequence>
<evidence type="ECO:0000256" key="3">
    <source>
        <dbReference type="ARBA" id="ARBA00022490"/>
    </source>
</evidence>
<dbReference type="InterPro" id="IPR018316">
    <property type="entry name" value="Tubulin/FtsZ_2-layer-sand-dom"/>
</dbReference>
<dbReference type="SUPFAM" id="SSF55307">
    <property type="entry name" value="Tubulin C-terminal domain-like"/>
    <property type="match status" value="1"/>
</dbReference>
<dbReference type="InterPro" id="IPR008280">
    <property type="entry name" value="Tub_FtsZ_C"/>
</dbReference>
<dbReference type="InterPro" id="IPR036525">
    <property type="entry name" value="Tubulin/FtsZ_GTPase_sf"/>
</dbReference>
<evidence type="ECO:0000256" key="1">
    <source>
        <dbReference type="ARBA" id="ARBA00004496"/>
    </source>
</evidence>
<dbReference type="SMART" id="SM00865">
    <property type="entry name" value="Tubulin_C"/>
    <property type="match status" value="1"/>
</dbReference>
<dbReference type="GO" id="GO:0005525">
    <property type="term" value="F:GTP binding"/>
    <property type="evidence" value="ECO:0007669"/>
    <property type="project" value="UniProtKB-KW"/>
</dbReference>
<evidence type="ECO:0000256" key="5">
    <source>
        <dbReference type="ARBA" id="ARBA00022741"/>
    </source>
</evidence>
<evidence type="ECO:0000259" key="9">
    <source>
        <dbReference type="SMART" id="SM00865"/>
    </source>
</evidence>
<dbReference type="EMBL" id="CAAGRJ010040872">
    <property type="protein sequence ID" value="VFV47546.1"/>
    <property type="molecule type" value="Genomic_DNA"/>
</dbReference>
<dbReference type="Pfam" id="PF03953">
    <property type="entry name" value="Tubulin_C"/>
    <property type="match status" value="1"/>
</dbReference>
<protein>
    <submittedName>
        <fullName evidence="10">Tubulin alpha-3 chain</fullName>
    </submittedName>
</protein>
<evidence type="ECO:0000256" key="4">
    <source>
        <dbReference type="ARBA" id="ARBA00022701"/>
    </source>
</evidence>
<organism evidence="10 11">
    <name type="scientific">Lynx pardinus</name>
    <name type="common">Iberian lynx</name>
    <name type="synonym">Felis pardina</name>
    <dbReference type="NCBI Taxonomy" id="191816"/>
    <lineage>
        <taxon>Eukaryota</taxon>
        <taxon>Metazoa</taxon>
        <taxon>Chordata</taxon>
        <taxon>Craniata</taxon>
        <taxon>Vertebrata</taxon>
        <taxon>Euteleostomi</taxon>
        <taxon>Mammalia</taxon>
        <taxon>Eutheria</taxon>
        <taxon>Laurasiatheria</taxon>
        <taxon>Carnivora</taxon>
        <taxon>Feliformia</taxon>
        <taxon>Felidae</taxon>
        <taxon>Felinae</taxon>
        <taxon>Lynx</taxon>
    </lineage>
</organism>
<accession>A0A485PV07</accession>
<dbReference type="Proteomes" id="UP000386466">
    <property type="component" value="Unassembled WGS sequence"/>
</dbReference>
<dbReference type="Gene3D" id="3.40.50.1440">
    <property type="entry name" value="Tubulin/FtsZ, GTPase domain"/>
    <property type="match status" value="1"/>
</dbReference>
<name>A0A485PV07_LYNPA</name>
<dbReference type="Gene3D" id="3.30.1330.20">
    <property type="entry name" value="Tubulin/FtsZ, C-terminal domain"/>
    <property type="match status" value="1"/>
</dbReference>
<dbReference type="GO" id="GO:0016787">
    <property type="term" value="F:hydrolase activity"/>
    <property type="evidence" value="ECO:0007669"/>
    <property type="project" value="UniProtKB-KW"/>
</dbReference>
<keyword evidence="4" id="KW-0493">Microtubule</keyword>
<dbReference type="GO" id="GO:0005874">
    <property type="term" value="C:microtubule"/>
    <property type="evidence" value="ECO:0007669"/>
    <property type="project" value="UniProtKB-KW"/>
</dbReference>
<evidence type="ECO:0000313" key="11">
    <source>
        <dbReference type="Proteomes" id="UP000386466"/>
    </source>
</evidence>
<keyword evidence="5" id="KW-0547">Nucleotide-binding</keyword>
<comment type="catalytic activity">
    <reaction evidence="8">
        <text>GTP + H2O = GDP + phosphate + H(+)</text>
        <dbReference type="Rhea" id="RHEA:19669"/>
        <dbReference type="ChEBI" id="CHEBI:15377"/>
        <dbReference type="ChEBI" id="CHEBI:15378"/>
        <dbReference type="ChEBI" id="CHEBI:37565"/>
        <dbReference type="ChEBI" id="CHEBI:43474"/>
        <dbReference type="ChEBI" id="CHEBI:58189"/>
    </reaction>
    <physiologicalReaction direction="left-to-right" evidence="8">
        <dbReference type="Rhea" id="RHEA:19670"/>
    </physiologicalReaction>
</comment>
<keyword evidence="6" id="KW-0378">Hydrolase</keyword>
<proteinExistence type="inferred from homology"/>
<evidence type="ECO:0000313" key="10">
    <source>
        <dbReference type="EMBL" id="VFV47546.1"/>
    </source>
</evidence>
<dbReference type="GO" id="GO:0007017">
    <property type="term" value="P:microtubule-based process"/>
    <property type="evidence" value="ECO:0007669"/>
    <property type="project" value="InterPro"/>
</dbReference>
<comment type="similarity">
    <text evidence="2">Belongs to the tubulin family.</text>
</comment>
<dbReference type="AlphaFoldDB" id="A0A485PV07"/>
<dbReference type="InterPro" id="IPR037103">
    <property type="entry name" value="Tubulin/FtsZ-like_C"/>
</dbReference>
<keyword evidence="3" id="KW-0963">Cytoplasm</keyword>
<dbReference type="SUPFAM" id="SSF52490">
    <property type="entry name" value="Tubulin nucleotide-binding domain-like"/>
    <property type="match status" value="1"/>
</dbReference>
<evidence type="ECO:0000256" key="8">
    <source>
        <dbReference type="ARBA" id="ARBA00049117"/>
    </source>
</evidence>
<dbReference type="GO" id="GO:0005737">
    <property type="term" value="C:cytoplasm"/>
    <property type="evidence" value="ECO:0007669"/>
    <property type="project" value="UniProtKB-SubCell"/>
</dbReference>